<dbReference type="Pfam" id="PF00662">
    <property type="entry name" value="Proton_antipo_N"/>
    <property type="match status" value="1"/>
</dbReference>
<keyword evidence="8" id="KW-0830">Ubiquinone</keyword>
<dbReference type="GO" id="GO:0003954">
    <property type="term" value="F:NADH dehydrogenase activity"/>
    <property type="evidence" value="ECO:0007669"/>
    <property type="project" value="TreeGrafter"/>
</dbReference>
<feature type="domain" description="NADH-Ubiquinone oxidoreductase (complex I) chain 5 N-terminal" evidence="7">
    <location>
        <begin position="73"/>
        <end position="107"/>
    </location>
</feature>
<dbReference type="OrthoDB" id="9768329at2"/>
<evidence type="ECO:0000256" key="3">
    <source>
        <dbReference type="ARBA" id="ARBA00022989"/>
    </source>
</evidence>
<evidence type="ECO:0000256" key="2">
    <source>
        <dbReference type="ARBA" id="ARBA00022692"/>
    </source>
</evidence>
<comment type="subcellular location">
    <subcellularLocation>
        <location evidence="1">Endomembrane system</location>
        <topology evidence="1">Multi-pass membrane protein</topology>
    </subcellularLocation>
    <subcellularLocation>
        <location evidence="5">Membrane</location>
        <topology evidence="5">Multi-pass membrane protein</topology>
    </subcellularLocation>
</comment>
<dbReference type="PATRIC" id="fig|45065.4.peg.1143"/>
<dbReference type="AlphaFoldDB" id="A0A0W0TXF8"/>
<evidence type="ECO:0000256" key="5">
    <source>
        <dbReference type="RuleBase" id="RU000320"/>
    </source>
</evidence>
<proteinExistence type="predicted"/>
<dbReference type="Proteomes" id="UP000054785">
    <property type="component" value="Unassembled WGS sequence"/>
</dbReference>
<keyword evidence="2 5" id="KW-0812">Transmembrane</keyword>
<dbReference type="RefSeq" id="WP_051550987.1">
    <property type="nucleotide sequence ID" value="NZ_CAAAHN010000001.1"/>
</dbReference>
<dbReference type="GO" id="GO:0042773">
    <property type="term" value="P:ATP synthesis coupled electron transport"/>
    <property type="evidence" value="ECO:0007669"/>
    <property type="project" value="InterPro"/>
</dbReference>
<evidence type="ECO:0000256" key="4">
    <source>
        <dbReference type="ARBA" id="ARBA00023136"/>
    </source>
</evidence>
<evidence type="ECO:0000259" key="7">
    <source>
        <dbReference type="Pfam" id="PF00662"/>
    </source>
</evidence>
<dbReference type="PRINTS" id="PR01434">
    <property type="entry name" value="NADHDHGNASE5"/>
</dbReference>
<evidence type="ECO:0000256" key="1">
    <source>
        <dbReference type="ARBA" id="ARBA00004127"/>
    </source>
</evidence>
<evidence type="ECO:0000313" key="8">
    <source>
        <dbReference type="EMBL" id="KTD00157.1"/>
    </source>
</evidence>
<sequence>MELNVFFLTGLMLACPMLAALLNACMPQTYAAQGARLSASLTGVSLLITLLCLYLAVSGHAAIEATSFLAARPLNLLLCALVFLVSFAVQRFSWRYMNGDRYYQRYFRNLAALTLSAALLILSDNAFLLWAAWSLTSFFLIRLMVHNPDWPAARQSGLLTLKMLLPASISLLLAMLLVAQETGNASLQSLQSLKNSSPLTVAACALVLLTAFIQSAAWPFSRWLTASLNSPTPVSAMMHAGVINAGGILIVKLAPLVILNPPLLTVLFLMGALSAFIGTFWKLLQTDIKRMLACSTMGQMGFMLMQCGLGLFIPAIIHLCWHGLFKAYLFLWSGGSGVQKKSTERLAERRSLTLMLALIGGVLGALLFIQSSGITMPALNSTLFLVLFTAMAGAQCMLALMPGNLTPARFLLALSITLVTSSLYGKTLFLMEALLPEPYLSAPQPLSLIHVSVLMLFTASWVFFNTPLFNRFIRGQTGATLCVAALNASQPPLKTVTTQRASYPFSATNSTL</sequence>
<evidence type="ECO:0000259" key="6">
    <source>
        <dbReference type="Pfam" id="PF00361"/>
    </source>
</evidence>
<organism evidence="8 9">
    <name type="scientific">Legionella geestiana</name>
    <dbReference type="NCBI Taxonomy" id="45065"/>
    <lineage>
        <taxon>Bacteria</taxon>
        <taxon>Pseudomonadati</taxon>
        <taxon>Pseudomonadota</taxon>
        <taxon>Gammaproteobacteria</taxon>
        <taxon>Legionellales</taxon>
        <taxon>Legionellaceae</taxon>
        <taxon>Legionella</taxon>
    </lineage>
</organism>
<gene>
    <name evidence="8" type="ORF">Lgee_1069</name>
</gene>
<keyword evidence="4" id="KW-0472">Membrane</keyword>
<dbReference type="Pfam" id="PF00361">
    <property type="entry name" value="Proton_antipo_M"/>
    <property type="match status" value="1"/>
</dbReference>
<evidence type="ECO:0000313" key="9">
    <source>
        <dbReference type="Proteomes" id="UP000054785"/>
    </source>
</evidence>
<keyword evidence="3" id="KW-1133">Transmembrane helix</keyword>
<dbReference type="STRING" id="45065.Lgee_1069"/>
<dbReference type="GO" id="GO:0015990">
    <property type="term" value="P:electron transport coupled proton transport"/>
    <property type="evidence" value="ECO:0007669"/>
    <property type="project" value="TreeGrafter"/>
</dbReference>
<dbReference type="InterPro" id="IPR001750">
    <property type="entry name" value="ND/Mrp_TM"/>
</dbReference>
<dbReference type="EMBL" id="LNYC01000037">
    <property type="protein sequence ID" value="KTD00157.1"/>
    <property type="molecule type" value="Genomic_DNA"/>
</dbReference>
<name>A0A0W0TXF8_9GAMM</name>
<dbReference type="PANTHER" id="PTHR42829:SF1">
    <property type="entry name" value="INORGANIC CARBON TRANSPORTER SUBUNIT DABB-RELATED"/>
    <property type="match status" value="1"/>
</dbReference>
<comment type="caution">
    <text evidence="8">The sequence shown here is derived from an EMBL/GenBank/DDBJ whole genome shotgun (WGS) entry which is preliminary data.</text>
</comment>
<feature type="domain" description="NADH:quinone oxidoreductase/Mrp antiporter transmembrane" evidence="6">
    <location>
        <begin position="123"/>
        <end position="400"/>
    </location>
</feature>
<dbReference type="InterPro" id="IPR003945">
    <property type="entry name" value="NU5C-like"/>
</dbReference>
<reference evidence="8 9" key="1">
    <citation type="submission" date="2015-11" db="EMBL/GenBank/DDBJ databases">
        <title>Genomic analysis of 38 Legionella species identifies large and diverse effector repertoires.</title>
        <authorList>
            <person name="Burstein D."/>
            <person name="Amaro F."/>
            <person name="Zusman T."/>
            <person name="Lifshitz Z."/>
            <person name="Cohen O."/>
            <person name="Gilbert J.A."/>
            <person name="Pupko T."/>
            <person name="Shuman H.A."/>
            <person name="Segal G."/>
        </authorList>
    </citation>
    <scope>NUCLEOTIDE SEQUENCE [LARGE SCALE GENOMIC DNA]</scope>
    <source>
        <strain evidence="8 9">ATCC 49504</strain>
    </source>
</reference>
<protein>
    <submittedName>
        <fullName evidence="8">NADH-ubiquinone oxidoreductase chain 5</fullName>
    </submittedName>
</protein>
<dbReference type="GO" id="GO:0008137">
    <property type="term" value="F:NADH dehydrogenase (ubiquinone) activity"/>
    <property type="evidence" value="ECO:0007669"/>
    <property type="project" value="InterPro"/>
</dbReference>
<accession>A0A0W0TXF8</accession>
<dbReference type="GO" id="GO:0016020">
    <property type="term" value="C:membrane"/>
    <property type="evidence" value="ECO:0007669"/>
    <property type="project" value="UniProtKB-SubCell"/>
</dbReference>
<keyword evidence="9" id="KW-1185">Reference proteome</keyword>
<dbReference type="PANTHER" id="PTHR42829">
    <property type="entry name" value="NADH-UBIQUINONE OXIDOREDUCTASE CHAIN 5"/>
    <property type="match status" value="1"/>
</dbReference>
<dbReference type="InterPro" id="IPR001516">
    <property type="entry name" value="Proton_antipo_N"/>
</dbReference>
<dbReference type="GO" id="GO:0012505">
    <property type="term" value="C:endomembrane system"/>
    <property type="evidence" value="ECO:0007669"/>
    <property type="project" value="UniProtKB-SubCell"/>
</dbReference>